<protein>
    <submittedName>
        <fullName evidence="7">Glycosyltransferase family 2 protein</fullName>
    </submittedName>
</protein>
<evidence type="ECO:0000256" key="1">
    <source>
        <dbReference type="ARBA" id="ARBA00004776"/>
    </source>
</evidence>
<comment type="similarity">
    <text evidence="2">Belongs to the glycosyltransferase 2 family.</text>
</comment>
<keyword evidence="5" id="KW-0472">Membrane</keyword>
<dbReference type="GO" id="GO:0016757">
    <property type="term" value="F:glycosyltransferase activity"/>
    <property type="evidence" value="ECO:0007669"/>
    <property type="project" value="UniProtKB-KW"/>
</dbReference>
<name>A0A9X5BCJ2_9FIRM</name>
<dbReference type="Pfam" id="PF00535">
    <property type="entry name" value="Glycos_transf_2"/>
    <property type="match status" value="1"/>
</dbReference>
<dbReference type="EMBL" id="QZDT01000001">
    <property type="protein sequence ID" value="NBJ91335.1"/>
    <property type="molecule type" value="Genomic_DNA"/>
</dbReference>
<keyword evidence="3" id="KW-0328">Glycosyltransferase</keyword>
<dbReference type="Proteomes" id="UP001154420">
    <property type="component" value="Unassembled WGS sequence"/>
</dbReference>
<sequence>MKDLETGKKICFVILHYNAIEATRKCIKSIMGLEGAKNIYIVVVDNASPNQTGRILWEDYRENENMAVIIKESNDGFSVGNNEGCDYARRRWDPDFLVVTNNDIEFVQKDFAIRIQKEYAENTFAVMGPDIYNPVRKIHQSPIADKPPDKKRVNRTIFLNGMMLGVYPIIYPFMKAYFRRQEHGTSAQGYQEYKENVCLMGACLIYSREYMDMRDKIFDPETVFYYEENIQSLWCIHHKKKTIYQPKLTVMHFEGEATKTVSGQEKDRIRFRMKNILKAAKVYKRFLAEIEHEKEIGAD</sequence>
<comment type="caution">
    <text evidence="7">The sequence shown here is derived from an EMBL/GenBank/DDBJ whole genome shotgun (WGS) entry which is preliminary data.</text>
</comment>
<dbReference type="AlphaFoldDB" id="A0A9X5BCJ2"/>
<organism evidence="7 8">
    <name type="scientific">Parablautia muri</name>
    <dbReference type="NCBI Taxonomy" id="2320879"/>
    <lineage>
        <taxon>Bacteria</taxon>
        <taxon>Bacillati</taxon>
        <taxon>Bacillota</taxon>
        <taxon>Clostridia</taxon>
        <taxon>Lachnospirales</taxon>
        <taxon>Lachnospiraceae</taxon>
        <taxon>Parablautia</taxon>
    </lineage>
</organism>
<evidence type="ECO:0000259" key="6">
    <source>
        <dbReference type="Pfam" id="PF00535"/>
    </source>
</evidence>
<evidence type="ECO:0000256" key="5">
    <source>
        <dbReference type="SAM" id="Phobius"/>
    </source>
</evidence>
<evidence type="ECO:0000256" key="4">
    <source>
        <dbReference type="ARBA" id="ARBA00022679"/>
    </source>
</evidence>
<feature type="domain" description="Glycosyltransferase 2-like" evidence="6">
    <location>
        <begin position="12"/>
        <end position="163"/>
    </location>
</feature>
<evidence type="ECO:0000313" key="7">
    <source>
        <dbReference type="EMBL" id="NBJ91335.1"/>
    </source>
</evidence>
<dbReference type="PANTHER" id="PTHR43179:SF12">
    <property type="entry name" value="GALACTOFURANOSYLTRANSFERASE GLFT2"/>
    <property type="match status" value="1"/>
</dbReference>
<evidence type="ECO:0000313" key="8">
    <source>
        <dbReference type="Proteomes" id="UP001154420"/>
    </source>
</evidence>
<evidence type="ECO:0000256" key="2">
    <source>
        <dbReference type="ARBA" id="ARBA00006739"/>
    </source>
</evidence>
<keyword evidence="8" id="KW-1185">Reference proteome</keyword>
<dbReference type="InterPro" id="IPR001173">
    <property type="entry name" value="Glyco_trans_2-like"/>
</dbReference>
<proteinExistence type="inferred from homology"/>
<keyword evidence="5" id="KW-0812">Transmembrane</keyword>
<comment type="pathway">
    <text evidence="1">Cell wall biogenesis; cell wall polysaccharide biosynthesis.</text>
</comment>
<feature type="transmembrane region" description="Helical" evidence="5">
    <location>
        <begin position="156"/>
        <end position="174"/>
    </location>
</feature>
<keyword evidence="4" id="KW-0808">Transferase</keyword>
<keyword evidence="5" id="KW-1133">Transmembrane helix</keyword>
<dbReference type="Gene3D" id="3.90.550.10">
    <property type="entry name" value="Spore Coat Polysaccharide Biosynthesis Protein SpsA, Chain A"/>
    <property type="match status" value="1"/>
</dbReference>
<reference evidence="7" key="1">
    <citation type="submission" date="2018-09" db="EMBL/GenBank/DDBJ databases">
        <title>Murine metabolic-syndrome-specific gut microbial biobank.</title>
        <authorList>
            <person name="Liu C."/>
        </authorList>
    </citation>
    <scope>NUCLEOTIDE SEQUENCE</scope>
    <source>
        <strain evidence="7">D42-62</strain>
    </source>
</reference>
<gene>
    <name evidence="7" type="ORF">D5281_01725</name>
</gene>
<accession>A0A9X5BCJ2</accession>
<evidence type="ECO:0000256" key="3">
    <source>
        <dbReference type="ARBA" id="ARBA00022676"/>
    </source>
</evidence>
<dbReference type="PANTHER" id="PTHR43179">
    <property type="entry name" value="RHAMNOSYLTRANSFERASE WBBL"/>
    <property type="match status" value="1"/>
</dbReference>
<dbReference type="InterPro" id="IPR029044">
    <property type="entry name" value="Nucleotide-diphossugar_trans"/>
</dbReference>
<dbReference type="SUPFAM" id="SSF53448">
    <property type="entry name" value="Nucleotide-diphospho-sugar transferases"/>
    <property type="match status" value="1"/>
</dbReference>